<keyword evidence="3" id="KW-1185">Reference proteome</keyword>
<evidence type="ECO:0000313" key="2">
    <source>
        <dbReference type="EMBL" id="EOA91594.1"/>
    </source>
</evidence>
<protein>
    <submittedName>
        <fullName evidence="2">Uncharacterized protein</fullName>
    </submittedName>
</protein>
<dbReference type="EMBL" id="KB908481">
    <property type="protein sequence ID" value="EOA91594.1"/>
    <property type="molecule type" value="Genomic_DNA"/>
</dbReference>
<feature type="compositionally biased region" description="Polar residues" evidence="1">
    <location>
        <begin position="8"/>
        <end position="30"/>
    </location>
</feature>
<dbReference type="RefSeq" id="XP_008020068.1">
    <property type="nucleotide sequence ID" value="XM_008021877.1"/>
</dbReference>
<dbReference type="AlphaFoldDB" id="R0KRH2"/>
<feature type="region of interest" description="Disordered" evidence="1">
    <location>
        <begin position="494"/>
        <end position="526"/>
    </location>
</feature>
<dbReference type="Proteomes" id="UP000016935">
    <property type="component" value="Unassembled WGS sequence"/>
</dbReference>
<feature type="region of interest" description="Disordered" evidence="1">
    <location>
        <begin position="81"/>
        <end position="107"/>
    </location>
</feature>
<proteinExistence type="predicted"/>
<feature type="compositionally biased region" description="Polar residues" evidence="1">
    <location>
        <begin position="47"/>
        <end position="58"/>
    </location>
</feature>
<accession>R0KRH2</accession>
<reference evidence="2 3" key="1">
    <citation type="journal article" date="2012" name="PLoS Pathog.">
        <title>Diverse lifestyles and strategies of plant pathogenesis encoded in the genomes of eighteen Dothideomycetes fungi.</title>
        <authorList>
            <person name="Ohm R.A."/>
            <person name="Feau N."/>
            <person name="Henrissat B."/>
            <person name="Schoch C.L."/>
            <person name="Horwitz B.A."/>
            <person name="Barry K.W."/>
            <person name="Condon B.J."/>
            <person name="Copeland A.C."/>
            <person name="Dhillon B."/>
            <person name="Glaser F."/>
            <person name="Hesse C.N."/>
            <person name="Kosti I."/>
            <person name="LaButti K."/>
            <person name="Lindquist E.A."/>
            <person name="Lucas S."/>
            <person name="Salamov A.A."/>
            <person name="Bradshaw R.E."/>
            <person name="Ciuffetti L."/>
            <person name="Hamelin R.C."/>
            <person name="Kema G.H.J."/>
            <person name="Lawrence C."/>
            <person name="Scott J.A."/>
            <person name="Spatafora J.W."/>
            <person name="Turgeon B.G."/>
            <person name="de Wit P.J.G.M."/>
            <person name="Zhong S."/>
            <person name="Goodwin S.B."/>
            <person name="Grigoriev I.V."/>
        </authorList>
    </citation>
    <scope>NUCLEOTIDE SEQUENCE [LARGE SCALE GENOMIC DNA]</scope>
    <source>
        <strain evidence="3">28A</strain>
    </source>
</reference>
<sequence>MEALNDQAKLSSSTNSGQTAADESTSSDSGIATAMPRHVNRGLHCGTSANDTINSNAAPSLDPIDKSTKYEEPATLVKLSPIVSPEGYSSDKRHSPAQSLISDSSHDSQLINTTNKFTYTASISKSPGWNPINAPRSVDTACGELAQMTIGQEQIKDEHVCQESDVESLEDDEYKENVRTDIPIEYTPDSDLDEKYFDHYGYLNYINSQNLESGAVQNAIKASRLKSQNSARTRVKCKKRTQSYNRNFSKEGTTKVETETNFIDQVSDDSVTNETTQSNQAGHWVLFSGTIEPPQVGHVSPEKLTISLVYTPTNTRQTFKFPSNTLNYNEINWESRAHIDLITQWRASILTEHGISLKKVHKPYTDEENAWFDLFHAKIRAAIEAGAVIKIPGPIPILEAFNSFFAGSVSDDDIIGEGETHGVKEARSYVSIRCKLENKRSGLGEERVLLRSLIGNGRDGVVYVPVFDAKELAAYRRDGTVVVDDPLVEEKNAAFQSTRENKKRKVDGEECGDGGKDSKKGKVRRE</sequence>
<dbReference type="HOGENOM" id="CLU_517922_0_0_1"/>
<feature type="compositionally biased region" description="Polar residues" evidence="1">
    <location>
        <begin position="96"/>
        <end position="107"/>
    </location>
</feature>
<evidence type="ECO:0000313" key="3">
    <source>
        <dbReference type="Proteomes" id="UP000016935"/>
    </source>
</evidence>
<reference evidence="2 3" key="2">
    <citation type="journal article" date="2013" name="PLoS Genet.">
        <title>Comparative genome structure, secondary metabolite, and effector coding capacity across Cochliobolus pathogens.</title>
        <authorList>
            <person name="Condon B.J."/>
            <person name="Leng Y."/>
            <person name="Wu D."/>
            <person name="Bushley K.E."/>
            <person name="Ohm R.A."/>
            <person name="Otillar R."/>
            <person name="Martin J."/>
            <person name="Schackwitz W."/>
            <person name="Grimwood J."/>
            <person name="MohdZainudin N."/>
            <person name="Xue C."/>
            <person name="Wang R."/>
            <person name="Manning V.A."/>
            <person name="Dhillon B."/>
            <person name="Tu Z.J."/>
            <person name="Steffenson B.J."/>
            <person name="Salamov A."/>
            <person name="Sun H."/>
            <person name="Lowry S."/>
            <person name="LaButti K."/>
            <person name="Han J."/>
            <person name="Copeland A."/>
            <person name="Lindquist E."/>
            <person name="Barry K."/>
            <person name="Schmutz J."/>
            <person name="Baker S.E."/>
            <person name="Ciuffetti L.M."/>
            <person name="Grigoriev I.V."/>
            <person name="Zhong S."/>
            <person name="Turgeon B.G."/>
        </authorList>
    </citation>
    <scope>NUCLEOTIDE SEQUENCE [LARGE SCALE GENOMIC DNA]</scope>
    <source>
        <strain evidence="3">28A</strain>
    </source>
</reference>
<organism evidence="2 3">
    <name type="scientific">Exserohilum turcicum (strain 28A)</name>
    <name type="common">Northern leaf blight fungus</name>
    <name type="synonym">Setosphaeria turcica</name>
    <dbReference type="NCBI Taxonomy" id="671987"/>
    <lineage>
        <taxon>Eukaryota</taxon>
        <taxon>Fungi</taxon>
        <taxon>Dikarya</taxon>
        <taxon>Ascomycota</taxon>
        <taxon>Pezizomycotina</taxon>
        <taxon>Dothideomycetes</taxon>
        <taxon>Pleosporomycetidae</taxon>
        <taxon>Pleosporales</taxon>
        <taxon>Pleosporineae</taxon>
        <taxon>Pleosporaceae</taxon>
        <taxon>Exserohilum</taxon>
    </lineage>
</organism>
<name>R0KRH2_EXST2</name>
<dbReference type="OrthoDB" id="3800368at2759"/>
<feature type="region of interest" description="Disordered" evidence="1">
    <location>
        <begin position="1"/>
        <end position="66"/>
    </location>
</feature>
<evidence type="ECO:0000256" key="1">
    <source>
        <dbReference type="SAM" id="MobiDB-lite"/>
    </source>
</evidence>
<gene>
    <name evidence="2" type="ORF">SETTUDRAFT_18272</name>
</gene>
<feature type="compositionally biased region" description="Basic and acidic residues" evidence="1">
    <location>
        <begin position="513"/>
        <end position="526"/>
    </location>
</feature>
<dbReference type="GeneID" id="19401940"/>